<name>A0A1C7MI55_GRIFR</name>
<dbReference type="EMBL" id="LUGG01000005">
    <property type="protein sequence ID" value="OBZ74704.1"/>
    <property type="molecule type" value="Genomic_DNA"/>
</dbReference>
<accession>A0A1C7MI55</accession>
<sequence>MRSITALCDMYRPCSRLAVQHVPPSALERLEPVQVRELRLLLDELGDDVTSEVLLETQERERIVVGEF</sequence>
<dbReference type="AlphaFoldDB" id="A0A1C7MI55"/>
<comment type="caution">
    <text evidence="1">The sequence shown here is derived from an EMBL/GenBank/DDBJ whole genome shotgun (WGS) entry which is preliminary data.</text>
</comment>
<reference evidence="1 2" key="1">
    <citation type="submission" date="2016-03" db="EMBL/GenBank/DDBJ databases">
        <title>Whole genome sequencing of Grifola frondosa 9006-11.</title>
        <authorList>
            <person name="Min B."/>
            <person name="Park H."/>
            <person name="Kim J.-G."/>
            <person name="Cho H."/>
            <person name="Oh Y.-L."/>
            <person name="Kong W.-S."/>
            <person name="Choi I.-G."/>
        </authorList>
    </citation>
    <scope>NUCLEOTIDE SEQUENCE [LARGE SCALE GENOMIC DNA]</scope>
    <source>
        <strain evidence="1 2">9006-11</strain>
    </source>
</reference>
<evidence type="ECO:0000313" key="1">
    <source>
        <dbReference type="EMBL" id="OBZ74704.1"/>
    </source>
</evidence>
<evidence type="ECO:0000313" key="2">
    <source>
        <dbReference type="Proteomes" id="UP000092993"/>
    </source>
</evidence>
<gene>
    <name evidence="1" type="ORF">A0H81_05704</name>
</gene>
<dbReference type="Proteomes" id="UP000092993">
    <property type="component" value="Unassembled WGS sequence"/>
</dbReference>
<keyword evidence="2" id="KW-1185">Reference proteome</keyword>
<protein>
    <submittedName>
        <fullName evidence="1">Uncharacterized protein</fullName>
    </submittedName>
</protein>
<proteinExistence type="predicted"/>
<organism evidence="1 2">
    <name type="scientific">Grifola frondosa</name>
    <name type="common">Maitake</name>
    <name type="synonym">Polyporus frondosus</name>
    <dbReference type="NCBI Taxonomy" id="5627"/>
    <lineage>
        <taxon>Eukaryota</taxon>
        <taxon>Fungi</taxon>
        <taxon>Dikarya</taxon>
        <taxon>Basidiomycota</taxon>
        <taxon>Agaricomycotina</taxon>
        <taxon>Agaricomycetes</taxon>
        <taxon>Polyporales</taxon>
        <taxon>Grifolaceae</taxon>
        <taxon>Grifola</taxon>
    </lineage>
</organism>